<feature type="region of interest" description="Disordered" evidence="1">
    <location>
        <begin position="79"/>
        <end position="107"/>
    </location>
</feature>
<evidence type="ECO:0000313" key="3">
    <source>
        <dbReference type="Proteomes" id="UP001605036"/>
    </source>
</evidence>
<dbReference type="AlphaFoldDB" id="A0ABD1Z1L1"/>
<feature type="compositionally biased region" description="Basic and acidic residues" evidence="1">
    <location>
        <begin position="79"/>
        <end position="89"/>
    </location>
</feature>
<gene>
    <name evidence="2" type="ORF">R1flu_009272</name>
</gene>
<protein>
    <recommendedName>
        <fullName evidence="4">Brf1 TBP-binding domain-containing protein</fullName>
    </recommendedName>
</protein>
<accession>A0ABD1Z1L1</accession>
<feature type="region of interest" description="Disordered" evidence="1">
    <location>
        <begin position="1"/>
        <end position="20"/>
    </location>
</feature>
<evidence type="ECO:0000313" key="2">
    <source>
        <dbReference type="EMBL" id="KAL2641685.1"/>
    </source>
</evidence>
<evidence type="ECO:0000256" key="1">
    <source>
        <dbReference type="SAM" id="MobiDB-lite"/>
    </source>
</evidence>
<sequence length="213" mass="23683">MSRDRVKRNLLSNNDPADLDESCFTNVTNPELWDLERVLHMDLRSIKEMTNLNLVDIGKPRDSEIQEHPREIKELVAADTPHDTGISKRGEKRKKAASQAENASVVSKRRGKYKMTGKYKKKQTTAGAVPSQTIPAPTVIEGDQASVLGAVVEPMRTGGKMDDVRLQCLESWLSSQKENKMTGFRSPVLSAVHLIVAYFRRGQFVGFSAAICA</sequence>
<name>A0ABD1Z1L1_9MARC</name>
<keyword evidence="3" id="KW-1185">Reference proteome</keyword>
<organism evidence="2 3">
    <name type="scientific">Riccia fluitans</name>
    <dbReference type="NCBI Taxonomy" id="41844"/>
    <lineage>
        <taxon>Eukaryota</taxon>
        <taxon>Viridiplantae</taxon>
        <taxon>Streptophyta</taxon>
        <taxon>Embryophyta</taxon>
        <taxon>Marchantiophyta</taxon>
        <taxon>Marchantiopsida</taxon>
        <taxon>Marchantiidae</taxon>
        <taxon>Marchantiales</taxon>
        <taxon>Ricciaceae</taxon>
        <taxon>Riccia</taxon>
    </lineage>
</organism>
<dbReference type="EMBL" id="JBHFFA010000002">
    <property type="protein sequence ID" value="KAL2641685.1"/>
    <property type="molecule type" value="Genomic_DNA"/>
</dbReference>
<evidence type="ECO:0008006" key="4">
    <source>
        <dbReference type="Google" id="ProtNLM"/>
    </source>
</evidence>
<comment type="caution">
    <text evidence="2">The sequence shown here is derived from an EMBL/GenBank/DDBJ whole genome shotgun (WGS) entry which is preliminary data.</text>
</comment>
<proteinExistence type="predicted"/>
<dbReference type="Proteomes" id="UP001605036">
    <property type="component" value="Unassembled WGS sequence"/>
</dbReference>
<reference evidence="2 3" key="1">
    <citation type="submission" date="2024-09" db="EMBL/GenBank/DDBJ databases">
        <title>Chromosome-scale assembly of Riccia fluitans.</title>
        <authorList>
            <person name="Paukszto L."/>
            <person name="Sawicki J."/>
            <person name="Karawczyk K."/>
            <person name="Piernik-Szablinska J."/>
            <person name="Szczecinska M."/>
            <person name="Mazdziarz M."/>
        </authorList>
    </citation>
    <scope>NUCLEOTIDE SEQUENCE [LARGE SCALE GENOMIC DNA]</scope>
    <source>
        <strain evidence="2">Rf_01</strain>
        <tissue evidence="2">Aerial parts of the thallus</tissue>
    </source>
</reference>